<feature type="region of interest" description="Disordered" evidence="1">
    <location>
        <begin position="1"/>
        <end position="62"/>
    </location>
</feature>
<organism evidence="2 3">
    <name type="scientific">Prunus yedoensis var. nudiflora</name>
    <dbReference type="NCBI Taxonomy" id="2094558"/>
    <lineage>
        <taxon>Eukaryota</taxon>
        <taxon>Viridiplantae</taxon>
        <taxon>Streptophyta</taxon>
        <taxon>Embryophyta</taxon>
        <taxon>Tracheophyta</taxon>
        <taxon>Spermatophyta</taxon>
        <taxon>Magnoliopsida</taxon>
        <taxon>eudicotyledons</taxon>
        <taxon>Gunneridae</taxon>
        <taxon>Pentapetalae</taxon>
        <taxon>rosids</taxon>
        <taxon>fabids</taxon>
        <taxon>Rosales</taxon>
        <taxon>Rosaceae</taxon>
        <taxon>Amygdaloideae</taxon>
        <taxon>Amygdaleae</taxon>
        <taxon>Prunus</taxon>
    </lineage>
</organism>
<accession>A0A314YEN8</accession>
<feature type="compositionally biased region" description="Acidic residues" evidence="1">
    <location>
        <begin position="44"/>
        <end position="57"/>
    </location>
</feature>
<evidence type="ECO:0000256" key="1">
    <source>
        <dbReference type="SAM" id="MobiDB-lite"/>
    </source>
</evidence>
<name>A0A314YEN8_PRUYE</name>
<sequence>MLHSDKDNAETGTVACNDATRKRAHSPPSETQKKKKDGLQPVEQSEDDSEEVDSEVLEESKSQTQLFILKTSKVLRTSAF</sequence>
<evidence type="ECO:0000313" key="2">
    <source>
        <dbReference type="EMBL" id="PQQ05902.1"/>
    </source>
</evidence>
<dbReference type="STRING" id="2094558.A0A314YEN8"/>
<keyword evidence="3" id="KW-1185">Reference proteome</keyword>
<proteinExistence type="predicted"/>
<gene>
    <name evidence="2" type="ORF">Pyn_22361</name>
</gene>
<dbReference type="EMBL" id="PJQY01001032">
    <property type="protein sequence ID" value="PQQ05902.1"/>
    <property type="molecule type" value="Genomic_DNA"/>
</dbReference>
<evidence type="ECO:0000313" key="3">
    <source>
        <dbReference type="Proteomes" id="UP000250321"/>
    </source>
</evidence>
<comment type="caution">
    <text evidence="2">The sequence shown here is derived from an EMBL/GenBank/DDBJ whole genome shotgun (WGS) entry which is preliminary data.</text>
</comment>
<reference evidence="2 3" key="1">
    <citation type="submission" date="2018-02" db="EMBL/GenBank/DDBJ databases">
        <title>Draft genome of wild Prunus yedoensis var. nudiflora.</title>
        <authorList>
            <person name="Baek S."/>
            <person name="Kim J.-H."/>
            <person name="Choi K."/>
            <person name="Kim G.-B."/>
            <person name="Cho A."/>
            <person name="Jang H."/>
            <person name="Shin C.-H."/>
            <person name="Yu H.-J."/>
            <person name="Mun J.-H."/>
        </authorList>
    </citation>
    <scope>NUCLEOTIDE SEQUENCE [LARGE SCALE GENOMIC DNA]</scope>
    <source>
        <strain evidence="3">cv. Jeju island</strain>
        <tissue evidence="2">Leaf</tissue>
    </source>
</reference>
<protein>
    <submittedName>
        <fullName evidence="2">B3 domain-containing protein</fullName>
    </submittedName>
</protein>
<dbReference type="Proteomes" id="UP000250321">
    <property type="component" value="Unassembled WGS sequence"/>
</dbReference>
<dbReference type="AlphaFoldDB" id="A0A314YEN8"/>